<evidence type="ECO:0000256" key="1">
    <source>
        <dbReference type="SAM" id="SignalP"/>
    </source>
</evidence>
<dbReference type="ESTHER" id="desac-q1k0c2">
    <property type="family name" value="Duf_900"/>
</dbReference>
<organism evidence="2 3">
    <name type="scientific">Desulfuromonas acetoxidans (strain DSM 684 / 11070)</name>
    <dbReference type="NCBI Taxonomy" id="281689"/>
    <lineage>
        <taxon>Bacteria</taxon>
        <taxon>Pseudomonadati</taxon>
        <taxon>Thermodesulfobacteriota</taxon>
        <taxon>Desulfuromonadia</taxon>
        <taxon>Desulfuromonadales</taxon>
        <taxon>Desulfuromonadaceae</taxon>
        <taxon>Desulfuromonas</taxon>
    </lineage>
</organism>
<keyword evidence="3" id="KW-1185">Reference proteome</keyword>
<name>Q1K0C2_DESA6</name>
<dbReference type="Gene3D" id="3.40.50.1820">
    <property type="entry name" value="alpha/beta hydrolase"/>
    <property type="match status" value="1"/>
</dbReference>
<dbReference type="PIRSF" id="PIRSF033909">
    <property type="entry name" value="UCP033909"/>
    <property type="match status" value="1"/>
</dbReference>
<dbReference type="OrthoDB" id="9797755at2"/>
<sequence>MINAFHILFCRCLAVIFLCMLASCAAPPPTTMAPRPVVTPWTTVDVFYGTNRKATGEVGPNHVFGTQLGDLRYGVCQVTIPATHAPGEIERPEWYKFEFSEDPVKHVTIRTLRHLSRDEFATVFSVARQEMNTEDILIFIHGFSNTFDESVRRTGQLCYDLGFPGIAMTYSWPSQGAFSVANYYRDEDYVRQSIPYLKQFLLDVVRNADGARINIIAHSMGNRLMTRTIAEIEKEAPQAVFNQIILAAPDVDAKVFKENIFPRMAGKARHFTLYASSEDKALMASRVLHDQSRLGESGEFLTIVPGLDTIDSTGVDPSTLGHSYYSSTRTLLNDIHDLVIESVPPEKRYLRHVPGRPAAYWQMVFDSDE</sequence>
<evidence type="ECO:0000313" key="3">
    <source>
        <dbReference type="Proteomes" id="UP000005695"/>
    </source>
</evidence>
<dbReference type="AlphaFoldDB" id="Q1K0C2"/>
<reference evidence="2" key="2">
    <citation type="submission" date="2006-05" db="EMBL/GenBank/DDBJ databases">
        <title>Sequencing of the draft genome and assembly of Desulfuromonas acetoxidans DSM 684.</title>
        <authorList>
            <consortium name="US DOE Joint Genome Institute (JGI-PGF)"/>
            <person name="Copeland A."/>
            <person name="Lucas S."/>
            <person name="Lapidus A."/>
            <person name="Barry K."/>
            <person name="Detter J.C."/>
            <person name="Glavina del Rio T."/>
            <person name="Hammon N."/>
            <person name="Israni S."/>
            <person name="Dalin E."/>
            <person name="Tice H."/>
            <person name="Bruce D."/>
            <person name="Pitluck S."/>
            <person name="Richardson P."/>
        </authorList>
    </citation>
    <scope>NUCLEOTIDE SEQUENCE [LARGE SCALE GENOMIC DNA]</scope>
    <source>
        <strain evidence="2">DSM 684</strain>
    </source>
</reference>
<accession>Q1K0C2</accession>
<comment type="caution">
    <text evidence="2">The sequence shown here is derived from an EMBL/GenBank/DDBJ whole genome shotgun (WGS) entry which is preliminary data.</text>
</comment>
<dbReference type="RefSeq" id="WP_005999898.1">
    <property type="nucleotide sequence ID" value="NZ_AAEW02000007.1"/>
</dbReference>
<dbReference type="InterPro" id="IPR029058">
    <property type="entry name" value="AB_hydrolase_fold"/>
</dbReference>
<feature type="signal peptide" evidence="1">
    <location>
        <begin position="1"/>
        <end position="25"/>
    </location>
</feature>
<dbReference type="Proteomes" id="UP000005695">
    <property type="component" value="Unassembled WGS sequence"/>
</dbReference>
<reference evidence="2" key="1">
    <citation type="submission" date="2006-05" db="EMBL/GenBank/DDBJ databases">
        <title>Annotation of the draft genome assembly of Desulfuromonas acetoxidans DSM 684.</title>
        <authorList>
            <consortium name="US DOE Joint Genome Institute (JGI-ORNL)"/>
            <person name="Larimer F."/>
            <person name="Land M."/>
            <person name="Hauser L."/>
        </authorList>
    </citation>
    <scope>NUCLEOTIDE SEQUENCE [LARGE SCALE GENOMIC DNA]</scope>
    <source>
        <strain evidence="2">DSM 684</strain>
    </source>
</reference>
<feature type="chain" id="PRO_5004192359" description="Lipoprotein" evidence="1">
    <location>
        <begin position="26"/>
        <end position="369"/>
    </location>
</feature>
<gene>
    <name evidence="2" type="ORF">Dace_2319</name>
</gene>
<dbReference type="SUPFAM" id="SSF53474">
    <property type="entry name" value="alpha/beta-Hydrolases"/>
    <property type="match status" value="1"/>
</dbReference>
<proteinExistence type="predicted"/>
<keyword evidence="1" id="KW-0732">Signal</keyword>
<dbReference type="PANTHER" id="PTHR36513:SF1">
    <property type="entry name" value="TRANSMEMBRANE PROTEIN"/>
    <property type="match status" value="1"/>
</dbReference>
<dbReference type="EMBL" id="AAEW02000007">
    <property type="protein sequence ID" value="EAT16019.1"/>
    <property type="molecule type" value="Genomic_DNA"/>
</dbReference>
<evidence type="ECO:0008006" key="4">
    <source>
        <dbReference type="Google" id="ProtNLM"/>
    </source>
</evidence>
<evidence type="ECO:0000313" key="2">
    <source>
        <dbReference type="EMBL" id="EAT16019.1"/>
    </source>
</evidence>
<protein>
    <recommendedName>
        <fullName evidence="4">Lipoprotein</fullName>
    </recommendedName>
</protein>
<dbReference type="InterPro" id="IPR014586">
    <property type="entry name" value="UCP033909"/>
</dbReference>
<dbReference type="Pfam" id="PF05990">
    <property type="entry name" value="DUF900"/>
    <property type="match status" value="1"/>
</dbReference>
<dbReference type="PANTHER" id="PTHR36513">
    <property type="entry name" value="ABC TRANSMEMBRANE TYPE-1 DOMAIN-CONTAINING PROTEIN"/>
    <property type="match status" value="1"/>
</dbReference>
<dbReference type="InterPro" id="IPR010297">
    <property type="entry name" value="DUF900_hydrolase"/>
</dbReference>